<organism evidence="2 3">
    <name type="scientific">Clostridium punense</name>
    <dbReference type="NCBI Taxonomy" id="1054297"/>
    <lineage>
        <taxon>Bacteria</taxon>
        <taxon>Bacillati</taxon>
        <taxon>Bacillota</taxon>
        <taxon>Clostridia</taxon>
        <taxon>Eubacteriales</taxon>
        <taxon>Clostridiaceae</taxon>
        <taxon>Clostridium</taxon>
    </lineage>
</organism>
<keyword evidence="1" id="KW-0812">Transmembrane</keyword>
<evidence type="ECO:0000256" key="1">
    <source>
        <dbReference type="SAM" id="Phobius"/>
    </source>
</evidence>
<feature type="transmembrane region" description="Helical" evidence="1">
    <location>
        <begin position="108"/>
        <end position="137"/>
    </location>
</feature>
<feature type="transmembrane region" description="Helical" evidence="1">
    <location>
        <begin position="232"/>
        <end position="255"/>
    </location>
</feature>
<feature type="transmembrane region" description="Helical" evidence="1">
    <location>
        <begin position="195"/>
        <end position="212"/>
    </location>
</feature>
<sequence length="264" mass="30565">MNNLKAFRNILKLDLIHGFNFYKKKLILFLVIIIILNIGNIVAVRNYQGNLIDLFFIMYKDVKFDPTALDIPINWLIINVFVIFILGDFISENLKRDSNYILLRSKKILLYWLSKCTWIVVNVLLIYLVVMGLTYLLGGVSLGFNLESSKFIKEVLVMEVPHLNILMWLVITYIFTSLALVLFQAIISIALNSRYAFLATTIILTMPIWWNNKFLVAIHSMILRHDYFNNEIGLSIAFSLVYTIGISVILMGLGYKLVEHKDFI</sequence>
<feature type="transmembrane region" description="Helical" evidence="1">
    <location>
        <begin position="26"/>
        <end position="47"/>
    </location>
</feature>
<proteinExistence type="predicted"/>
<feature type="transmembrane region" description="Helical" evidence="1">
    <location>
        <begin position="165"/>
        <end position="183"/>
    </location>
</feature>
<name>A0ABS4K4H1_9CLOT</name>
<evidence type="ECO:0000313" key="2">
    <source>
        <dbReference type="EMBL" id="MBP2022672.1"/>
    </source>
</evidence>
<comment type="caution">
    <text evidence="2">The sequence shown here is derived from an EMBL/GenBank/DDBJ whole genome shotgun (WGS) entry which is preliminary data.</text>
</comment>
<evidence type="ECO:0000313" key="3">
    <source>
        <dbReference type="Proteomes" id="UP001519308"/>
    </source>
</evidence>
<protein>
    <recommendedName>
        <fullName evidence="4">ABC transporter permease</fullName>
    </recommendedName>
</protein>
<reference evidence="2 3" key="1">
    <citation type="submission" date="2021-03" db="EMBL/GenBank/DDBJ databases">
        <title>Genomic Encyclopedia of Type Strains, Phase IV (KMG-IV): sequencing the most valuable type-strain genomes for metagenomic binning, comparative biology and taxonomic classification.</title>
        <authorList>
            <person name="Goeker M."/>
        </authorList>
    </citation>
    <scope>NUCLEOTIDE SEQUENCE [LARGE SCALE GENOMIC DNA]</scope>
    <source>
        <strain evidence="2 3">DSM 28650</strain>
    </source>
</reference>
<feature type="transmembrane region" description="Helical" evidence="1">
    <location>
        <begin position="67"/>
        <end position="87"/>
    </location>
</feature>
<dbReference type="EMBL" id="JAGGLL010000018">
    <property type="protein sequence ID" value="MBP2022672.1"/>
    <property type="molecule type" value="Genomic_DNA"/>
</dbReference>
<keyword evidence="3" id="KW-1185">Reference proteome</keyword>
<accession>A0ABS4K4H1</accession>
<dbReference type="RefSeq" id="WP_021285292.1">
    <property type="nucleotide sequence ID" value="NZ_JAGGLL010000018.1"/>
</dbReference>
<keyword evidence="1" id="KW-1133">Transmembrane helix</keyword>
<evidence type="ECO:0008006" key="4">
    <source>
        <dbReference type="Google" id="ProtNLM"/>
    </source>
</evidence>
<keyword evidence="1" id="KW-0472">Membrane</keyword>
<dbReference type="Proteomes" id="UP001519308">
    <property type="component" value="Unassembled WGS sequence"/>
</dbReference>
<gene>
    <name evidence="2" type="ORF">J2Z44_002495</name>
</gene>